<dbReference type="GO" id="GO:0046872">
    <property type="term" value="F:metal ion binding"/>
    <property type="evidence" value="ECO:0007669"/>
    <property type="project" value="UniProtKB-KW"/>
</dbReference>
<evidence type="ECO:0000256" key="7">
    <source>
        <dbReference type="ARBA" id="ARBA00022898"/>
    </source>
</evidence>
<accession>A0A0R3D0Y1</accession>
<evidence type="ECO:0000256" key="4">
    <source>
        <dbReference type="ARBA" id="ARBA00011738"/>
    </source>
</evidence>
<dbReference type="GO" id="GO:0009228">
    <property type="term" value="P:thiamine biosynthetic process"/>
    <property type="evidence" value="ECO:0007669"/>
    <property type="project" value="UniProtKB-KW"/>
</dbReference>
<comment type="similarity">
    <text evidence="3">Belongs to the NMT1/THI5 family.</text>
</comment>
<keyword evidence="6" id="KW-0479">Metal-binding</keyword>
<keyword evidence="14" id="KW-1185">Reference proteome</keyword>
<dbReference type="PROSITE" id="PS51318">
    <property type="entry name" value="TAT"/>
    <property type="match status" value="1"/>
</dbReference>
<evidence type="ECO:0000256" key="2">
    <source>
        <dbReference type="ARBA" id="ARBA00004948"/>
    </source>
</evidence>
<comment type="pathway">
    <text evidence="2">Cofactor biosynthesis; thiamine diphosphate biosynthesis.</text>
</comment>
<name>A0A0R3D0Y1_9BRAD</name>
<evidence type="ECO:0000256" key="6">
    <source>
        <dbReference type="ARBA" id="ARBA00022723"/>
    </source>
</evidence>
<evidence type="ECO:0000256" key="8">
    <source>
        <dbReference type="ARBA" id="ARBA00022977"/>
    </source>
</evidence>
<comment type="caution">
    <text evidence="13">The sequence shown here is derived from an EMBL/GenBank/DDBJ whole genome shotgun (WGS) entry which is preliminary data.</text>
</comment>
<dbReference type="Gene3D" id="3.40.190.10">
    <property type="entry name" value="Periplasmic binding protein-like II"/>
    <property type="match status" value="2"/>
</dbReference>
<dbReference type="STRING" id="989370.AOQ71_32490"/>
<reference evidence="13 14" key="1">
    <citation type="submission" date="2015-09" db="EMBL/GenBank/DDBJ databases">
        <title>Draft Genome Sequence of Bradyrhizobium manausense Strain BR 3351T, a Novel Symbiotic Nitrogen-Fixing Alphaproteobacterium Isolated from Brazilian Amazon Rain Forest.</title>
        <authorList>
            <person name="De Araujo J.L."/>
            <person name="Zilli J.E."/>
        </authorList>
    </citation>
    <scope>NUCLEOTIDE SEQUENCE [LARGE SCALE GENOMIC DNA]</scope>
    <source>
        <strain evidence="13 14">BR3351</strain>
    </source>
</reference>
<dbReference type="AlphaFoldDB" id="A0A0R3D0Y1"/>
<keyword evidence="7" id="KW-0663">Pyridoxal phosphate</keyword>
<evidence type="ECO:0000256" key="3">
    <source>
        <dbReference type="ARBA" id="ARBA00009406"/>
    </source>
</evidence>
<gene>
    <name evidence="13" type="ORF">AOQ71_32490</name>
</gene>
<keyword evidence="9" id="KW-0408">Iron</keyword>
<evidence type="ECO:0000313" key="13">
    <source>
        <dbReference type="EMBL" id="KRQ03431.1"/>
    </source>
</evidence>
<protein>
    <recommendedName>
        <fullName evidence="10">Thiamine pyrimidine synthase</fullName>
    </recommendedName>
</protein>
<dbReference type="SUPFAM" id="SSF53850">
    <property type="entry name" value="Periplasmic binding protein-like II"/>
    <property type="match status" value="1"/>
</dbReference>
<evidence type="ECO:0000256" key="1">
    <source>
        <dbReference type="ARBA" id="ARBA00003469"/>
    </source>
</evidence>
<dbReference type="RefSeq" id="WP_057755802.1">
    <property type="nucleotide sequence ID" value="NZ_LJYG01000108.1"/>
</dbReference>
<evidence type="ECO:0000313" key="14">
    <source>
        <dbReference type="Proteomes" id="UP000051936"/>
    </source>
</evidence>
<dbReference type="Proteomes" id="UP000051936">
    <property type="component" value="Unassembled WGS sequence"/>
</dbReference>
<comment type="subunit">
    <text evidence="4">Homodimer.</text>
</comment>
<comment type="catalytic activity">
    <reaction evidence="11">
        <text>N(6)-(pyridoxal phosphate)-L-lysyl-[4-amino-5-hydroxymethyl-2-methylpyrimidine phosphate synthase] + L-histidyl-[4-amino-5-hydroxymethyl-2-methylpyrimidine phosphate synthase] + 2 Fe(3+) + 4 H2O = L-lysyl-[4-amino-5-hydroxymethyl-2-methylpyrimidine phosphate synthase] + (2S)-2-amino-5-hydroxy-4-oxopentanoyl-[4-amino-5-hydroxymethyl-2-methylpyrimidine phosphate synthase] + 4-amino-2-methyl-5-(phosphooxymethyl)pyrimidine + 3-oxopropanoate + 2 Fe(2+) + 2 H(+)</text>
        <dbReference type="Rhea" id="RHEA:65756"/>
        <dbReference type="Rhea" id="RHEA-COMP:16892"/>
        <dbReference type="Rhea" id="RHEA-COMP:16893"/>
        <dbReference type="Rhea" id="RHEA-COMP:16894"/>
        <dbReference type="Rhea" id="RHEA-COMP:16895"/>
        <dbReference type="ChEBI" id="CHEBI:15377"/>
        <dbReference type="ChEBI" id="CHEBI:15378"/>
        <dbReference type="ChEBI" id="CHEBI:29033"/>
        <dbReference type="ChEBI" id="CHEBI:29034"/>
        <dbReference type="ChEBI" id="CHEBI:29969"/>
        <dbReference type="ChEBI" id="CHEBI:29979"/>
        <dbReference type="ChEBI" id="CHEBI:33190"/>
        <dbReference type="ChEBI" id="CHEBI:58354"/>
        <dbReference type="ChEBI" id="CHEBI:143915"/>
        <dbReference type="ChEBI" id="CHEBI:157692"/>
    </reaction>
    <physiologicalReaction direction="left-to-right" evidence="11">
        <dbReference type="Rhea" id="RHEA:65757"/>
    </physiologicalReaction>
</comment>
<comment type="function">
    <text evidence="1">Responsible for the formation of the pyrimidine heterocycle in the thiamine biosynthesis pathway. Catalyzes the formation of hydroxymethylpyrimidine phosphate (HMP-P) from histidine and pyridoxal phosphate (PLP). The protein uses PLP and the active site histidine to form HMP-P, generating an inactive enzyme. The enzyme can only undergo a single turnover, which suggests it is a suicide enzyme.</text>
</comment>
<organism evidence="13 14">
    <name type="scientific">Bradyrhizobium manausense</name>
    <dbReference type="NCBI Taxonomy" id="989370"/>
    <lineage>
        <taxon>Bacteria</taxon>
        <taxon>Pseudomonadati</taxon>
        <taxon>Pseudomonadota</taxon>
        <taxon>Alphaproteobacteria</taxon>
        <taxon>Hyphomicrobiales</taxon>
        <taxon>Nitrobacteraceae</taxon>
        <taxon>Bradyrhizobium</taxon>
    </lineage>
</organism>
<keyword evidence="5" id="KW-0808">Transferase</keyword>
<dbReference type="GO" id="GO:0016740">
    <property type="term" value="F:transferase activity"/>
    <property type="evidence" value="ECO:0007669"/>
    <property type="project" value="UniProtKB-KW"/>
</dbReference>
<evidence type="ECO:0000256" key="9">
    <source>
        <dbReference type="ARBA" id="ARBA00023004"/>
    </source>
</evidence>
<dbReference type="InterPro" id="IPR027939">
    <property type="entry name" value="NMT1/THI5"/>
</dbReference>
<dbReference type="PANTHER" id="PTHR31528:SF1">
    <property type="entry name" value="4-AMINO-5-HYDROXYMETHYL-2-METHYLPYRIMIDINE PHOSPHATE SYNTHASE THI11-RELATED"/>
    <property type="match status" value="1"/>
</dbReference>
<dbReference type="OrthoDB" id="5372616at2"/>
<evidence type="ECO:0000256" key="10">
    <source>
        <dbReference type="ARBA" id="ARBA00033171"/>
    </source>
</evidence>
<sequence length="344" mass="37490">MANRLIGTRRSLLQGGAALAVGAALSPITSRRSRAASLQTVNMQLGWITGGNQIGEVVAKRLGYFEQENINFAIQPGGPNIDGVAIVASGRYEIGQLSSSPSLMLAASQGIPVTCFAVGAQEHPYAFFSLPKTPIRKPQDMIGRKVGVQATGQVLLTALLRRNGIPEDKVQKVIVGSDMTPLLTGQVDAITGWRTNTTALKVLGPEIITMRLWDNGVRLYALPYYTTTDFLKTKPDLLAGFLRAAGRGWAYAKANPEKAVDLLVQEYPNLVRADELEALPIMLNAEFTERTKTFAWGSFDPAVWQEQIDLHDELKQFAAGKPKLEQVMTTRILDMTANDRPKIG</sequence>
<evidence type="ECO:0000256" key="5">
    <source>
        <dbReference type="ARBA" id="ARBA00022679"/>
    </source>
</evidence>
<feature type="domain" description="SsuA/THI5-like" evidence="12">
    <location>
        <begin position="53"/>
        <end position="259"/>
    </location>
</feature>
<dbReference type="InterPro" id="IPR006311">
    <property type="entry name" value="TAT_signal"/>
</dbReference>
<proteinExistence type="inferred from homology"/>
<evidence type="ECO:0000256" key="11">
    <source>
        <dbReference type="ARBA" id="ARBA00048179"/>
    </source>
</evidence>
<evidence type="ECO:0000259" key="12">
    <source>
        <dbReference type="Pfam" id="PF09084"/>
    </source>
</evidence>
<dbReference type="InterPro" id="IPR015168">
    <property type="entry name" value="SsuA/THI5"/>
</dbReference>
<keyword evidence="8" id="KW-0784">Thiamine biosynthesis</keyword>
<dbReference type="EMBL" id="LJYG01000108">
    <property type="protein sequence ID" value="KRQ03431.1"/>
    <property type="molecule type" value="Genomic_DNA"/>
</dbReference>
<dbReference type="PANTHER" id="PTHR31528">
    <property type="entry name" value="4-AMINO-5-HYDROXYMETHYL-2-METHYLPYRIMIDINE PHOSPHATE SYNTHASE THI11-RELATED"/>
    <property type="match status" value="1"/>
</dbReference>
<dbReference type="Pfam" id="PF09084">
    <property type="entry name" value="NMT1"/>
    <property type="match status" value="1"/>
</dbReference>